<dbReference type="Proteomes" id="UP000291343">
    <property type="component" value="Unassembled WGS sequence"/>
</dbReference>
<keyword evidence="5" id="KW-1185">Reference proteome</keyword>
<dbReference type="OrthoDB" id="8951118at2759"/>
<dbReference type="GO" id="GO:0010468">
    <property type="term" value="P:regulation of gene expression"/>
    <property type="evidence" value="ECO:0007669"/>
    <property type="project" value="TreeGrafter"/>
</dbReference>
<name>A0A482XQ71_LAOST</name>
<dbReference type="SMR" id="A0A482XQ71"/>
<dbReference type="GO" id="GO:0000785">
    <property type="term" value="C:chromatin"/>
    <property type="evidence" value="ECO:0007669"/>
    <property type="project" value="TreeGrafter"/>
</dbReference>
<evidence type="ECO:0000313" key="4">
    <source>
        <dbReference type="EMBL" id="RZF48285.1"/>
    </source>
</evidence>
<evidence type="ECO:0000259" key="3">
    <source>
        <dbReference type="PROSITE" id="PS51184"/>
    </source>
</evidence>
<gene>
    <name evidence="4" type="ORF">LSTR_LSTR017583</name>
</gene>
<accession>A0A482XQ71</accession>
<sequence length="132" mass="14648">MALSAFYRVARNTMAVHFPKNDSPSATEVESEFWSHVATRQSHVCVHSGSIDSGAYGYGFPIVKNSATSKHPWNLKVLTNNSGTILRSLGPLMGVTVPTLHVGMVFTACCWYRDPHGLPWIEYLHTGKSKIW</sequence>
<dbReference type="PANTHER" id="PTHR10694">
    <property type="entry name" value="LYSINE-SPECIFIC DEMETHYLASE"/>
    <property type="match status" value="1"/>
</dbReference>
<dbReference type="Gene3D" id="2.60.120.650">
    <property type="entry name" value="Cupin"/>
    <property type="match status" value="1"/>
</dbReference>
<dbReference type="PROSITE" id="PS51184">
    <property type="entry name" value="JMJC"/>
    <property type="match status" value="1"/>
</dbReference>
<protein>
    <recommendedName>
        <fullName evidence="3">JmjC domain-containing protein</fullName>
    </recommendedName>
</protein>
<dbReference type="GO" id="GO:0006338">
    <property type="term" value="P:chromatin remodeling"/>
    <property type="evidence" value="ECO:0007669"/>
    <property type="project" value="TreeGrafter"/>
</dbReference>
<dbReference type="AlphaFoldDB" id="A0A482XQ71"/>
<proteinExistence type="predicted"/>
<dbReference type="STRING" id="195883.A0A482XQ71"/>
<dbReference type="GO" id="GO:0005634">
    <property type="term" value="C:nucleus"/>
    <property type="evidence" value="ECO:0007669"/>
    <property type="project" value="UniProtKB-SubCell"/>
</dbReference>
<reference evidence="4 5" key="1">
    <citation type="journal article" date="2017" name="Gigascience">
        <title>Genome sequence of the small brown planthopper, Laodelphax striatellus.</title>
        <authorList>
            <person name="Zhu J."/>
            <person name="Jiang F."/>
            <person name="Wang X."/>
            <person name="Yang P."/>
            <person name="Bao Y."/>
            <person name="Zhao W."/>
            <person name="Wang W."/>
            <person name="Lu H."/>
            <person name="Wang Q."/>
            <person name="Cui N."/>
            <person name="Li J."/>
            <person name="Chen X."/>
            <person name="Luo L."/>
            <person name="Yu J."/>
            <person name="Kang L."/>
            <person name="Cui F."/>
        </authorList>
    </citation>
    <scope>NUCLEOTIDE SEQUENCE [LARGE SCALE GENOMIC DNA]</scope>
    <source>
        <strain evidence="4">Lst14</strain>
    </source>
</reference>
<feature type="domain" description="JmjC" evidence="3">
    <location>
        <begin position="67"/>
        <end position="132"/>
    </location>
</feature>
<dbReference type="InterPro" id="IPR003347">
    <property type="entry name" value="JmjC_dom"/>
</dbReference>
<keyword evidence="2" id="KW-0539">Nucleus</keyword>
<evidence type="ECO:0000313" key="5">
    <source>
        <dbReference type="Proteomes" id="UP000291343"/>
    </source>
</evidence>
<comment type="subcellular location">
    <subcellularLocation>
        <location evidence="1">Nucleus</location>
    </subcellularLocation>
</comment>
<organism evidence="4 5">
    <name type="scientific">Laodelphax striatellus</name>
    <name type="common">Small brown planthopper</name>
    <name type="synonym">Delphax striatella</name>
    <dbReference type="NCBI Taxonomy" id="195883"/>
    <lineage>
        <taxon>Eukaryota</taxon>
        <taxon>Metazoa</taxon>
        <taxon>Ecdysozoa</taxon>
        <taxon>Arthropoda</taxon>
        <taxon>Hexapoda</taxon>
        <taxon>Insecta</taxon>
        <taxon>Pterygota</taxon>
        <taxon>Neoptera</taxon>
        <taxon>Paraneoptera</taxon>
        <taxon>Hemiptera</taxon>
        <taxon>Auchenorrhyncha</taxon>
        <taxon>Fulgoroidea</taxon>
        <taxon>Delphacidae</taxon>
        <taxon>Criomorphinae</taxon>
        <taxon>Laodelphax</taxon>
    </lineage>
</organism>
<evidence type="ECO:0000256" key="2">
    <source>
        <dbReference type="ARBA" id="ARBA00023242"/>
    </source>
</evidence>
<comment type="caution">
    <text evidence="4">The sequence shown here is derived from an EMBL/GenBank/DDBJ whole genome shotgun (WGS) entry which is preliminary data.</text>
</comment>
<dbReference type="InParanoid" id="A0A482XQ71"/>
<evidence type="ECO:0000256" key="1">
    <source>
        <dbReference type="ARBA" id="ARBA00004123"/>
    </source>
</evidence>
<dbReference type="PANTHER" id="PTHR10694:SF113">
    <property type="entry name" value="PROTEIN JUMONJI"/>
    <property type="match status" value="1"/>
</dbReference>
<dbReference type="EMBL" id="QKKF02002607">
    <property type="protein sequence ID" value="RZF48285.1"/>
    <property type="molecule type" value="Genomic_DNA"/>
</dbReference>